<keyword evidence="1" id="KW-0812">Transmembrane</keyword>
<organism evidence="2 3">
    <name type="scientific">Onychostoma macrolepis</name>
    <dbReference type="NCBI Taxonomy" id="369639"/>
    <lineage>
        <taxon>Eukaryota</taxon>
        <taxon>Metazoa</taxon>
        <taxon>Chordata</taxon>
        <taxon>Craniata</taxon>
        <taxon>Vertebrata</taxon>
        <taxon>Euteleostomi</taxon>
        <taxon>Actinopterygii</taxon>
        <taxon>Neopterygii</taxon>
        <taxon>Teleostei</taxon>
        <taxon>Ostariophysi</taxon>
        <taxon>Cypriniformes</taxon>
        <taxon>Cyprinidae</taxon>
        <taxon>Acrossocheilinae</taxon>
        <taxon>Onychostoma</taxon>
    </lineage>
</organism>
<sequence length="182" mass="20709">MAFYRTDCVEKPVSKLFEKLGHLVGSYPVWFFVIPLIMSAALGGGLYFLKDHENNDVEKQFTLINGPSKKARQFVKETFPRKDVFLGSTVGGVEERGGVIQQVRAIRLFYFLQDNNGTSEWLQQFQNVLSKKKKMLSKGLKVSHFTSLSRQEEIEKHTTDGIPLFSITYSLAISFSVLSCMR</sequence>
<keyword evidence="1" id="KW-0472">Membrane</keyword>
<name>A0A7J6BLU3_9TELE</name>
<dbReference type="PANTHER" id="PTHR10796">
    <property type="entry name" value="PATCHED-RELATED"/>
    <property type="match status" value="1"/>
</dbReference>
<dbReference type="PANTHER" id="PTHR10796:SF60">
    <property type="entry name" value="PATCHED DOMAIN-CONTAINING PROTEIN 3"/>
    <property type="match status" value="1"/>
</dbReference>
<dbReference type="InterPro" id="IPR051697">
    <property type="entry name" value="Patched_domain-protein"/>
</dbReference>
<accession>A0A7J6BLU3</accession>
<protein>
    <submittedName>
        <fullName evidence="2">Uncharacterized protein</fullName>
    </submittedName>
</protein>
<evidence type="ECO:0000256" key="1">
    <source>
        <dbReference type="SAM" id="Phobius"/>
    </source>
</evidence>
<feature type="transmembrane region" description="Helical" evidence="1">
    <location>
        <begin position="29"/>
        <end position="49"/>
    </location>
</feature>
<keyword evidence="1" id="KW-1133">Transmembrane helix</keyword>
<dbReference type="AlphaFoldDB" id="A0A7J6BLU3"/>
<dbReference type="GO" id="GO:0016020">
    <property type="term" value="C:membrane"/>
    <property type="evidence" value="ECO:0007669"/>
    <property type="project" value="TreeGrafter"/>
</dbReference>
<evidence type="ECO:0000313" key="3">
    <source>
        <dbReference type="Proteomes" id="UP000579812"/>
    </source>
</evidence>
<proteinExistence type="predicted"/>
<keyword evidence="3" id="KW-1185">Reference proteome</keyword>
<comment type="caution">
    <text evidence="2">The sequence shown here is derived from an EMBL/GenBank/DDBJ whole genome shotgun (WGS) entry which is preliminary data.</text>
</comment>
<dbReference type="EMBL" id="JAAMOB010000024">
    <property type="protein sequence ID" value="KAF4096047.1"/>
    <property type="molecule type" value="Genomic_DNA"/>
</dbReference>
<dbReference type="Proteomes" id="UP000579812">
    <property type="component" value="Unassembled WGS sequence"/>
</dbReference>
<evidence type="ECO:0000313" key="2">
    <source>
        <dbReference type="EMBL" id="KAF4096047.1"/>
    </source>
</evidence>
<gene>
    <name evidence="2" type="ORF">G5714_023650</name>
</gene>
<reference evidence="2 3" key="1">
    <citation type="submission" date="2020-04" db="EMBL/GenBank/DDBJ databases">
        <title>Chromosome-level genome assembly of a cyprinid fish Onychostoma macrolepis by integration of Nanopore Sequencing, Bionano and Hi-C technology.</title>
        <authorList>
            <person name="Wang D."/>
        </authorList>
    </citation>
    <scope>NUCLEOTIDE SEQUENCE [LARGE SCALE GENOMIC DNA]</scope>
    <source>
        <strain evidence="2">SWU-2019</strain>
        <tissue evidence="2">Muscle</tissue>
    </source>
</reference>